<feature type="compositionally biased region" description="Polar residues" evidence="1">
    <location>
        <begin position="522"/>
        <end position="544"/>
    </location>
</feature>
<feature type="transmembrane region" description="Helical" evidence="2">
    <location>
        <begin position="47"/>
        <end position="70"/>
    </location>
</feature>
<feature type="compositionally biased region" description="Low complexity" evidence="1">
    <location>
        <begin position="187"/>
        <end position="198"/>
    </location>
</feature>
<dbReference type="EMBL" id="JAAAIL010000316">
    <property type="protein sequence ID" value="KAG0276985.1"/>
    <property type="molecule type" value="Genomic_DNA"/>
</dbReference>
<keyword evidence="2" id="KW-0812">Transmembrane</keyword>
<keyword evidence="2" id="KW-1133">Transmembrane helix</keyword>
<organism evidence="3 4">
    <name type="scientific">Linnemannia exigua</name>
    <dbReference type="NCBI Taxonomy" id="604196"/>
    <lineage>
        <taxon>Eukaryota</taxon>
        <taxon>Fungi</taxon>
        <taxon>Fungi incertae sedis</taxon>
        <taxon>Mucoromycota</taxon>
        <taxon>Mortierellomycotina</taxon>
        <taxon>Mortierellomycetes</taxon>
        <taxon>Mortierellales</taxon>
        <taxon>Mortierellaceae</taxon>
        <taxon>Linnemannia</taxon>
    </lineage>
</organism>
<gene>
    <name evidence="3" type="ORF">BGZ95_006722</name>
</gene>
<feature type="transmembrane region" description="Helical" evidence="2">
    <location>
        <begin position="15"/>
        <end position="35"/>
    </location>
</feature>
<sequence>MVITGRVVPYNYTWLTYYLLATAGLGTLLTALWPFKSRIYENGRPMVQEIVLDGLMAGLYLFAGAWQLYLTFANQLPIYDNTVHCRLWQTQLVGCVTNGAVFAIITLIWIVLFRRRPLAFKDLPETLKDSEMIASPRMEESSKREQEQDRQEEIAAIAAEAERRAALARPKPMPQPKPQPRPTHPYQQQQKHQQQRQQYPLSRVTAPTHLQHQNSASYLNQGYETRESPLPQSNYSNDDGDNYYNSNYAQQQAYEMTPTSPHGGYGRHGGVVPATAPVINSRVGTPLGNPYSEDPLSPTGANANSNGYYPATAVTFQAQHAQHGYNNEYVNGQFTPGETFDDPSSQEAQAHLAYANQLREQQLYHEQMAEALQKQNKQKALMQQQSFYNDNTGPCTSDSTTNFVLAPQNSGMQPVSIPPTSYGSTNIVAGGDSTYTAPGPSAMSAAPISRPSSDFVPAPYGRTNTSNVNISGMVTPASIGGSRIAGSPQLYNDDTATIPDSQYSYDRYRAEVLGDLRPAPSRSATAPTSTPGAPQDLTPRSENSSYHDYKVQLSSPVADQGRISISSSNGGVGSSSQPQRNQGYVPPPNKSRTMWS</sequence>
<name>A0AAD4DG81_9FUNG</name>
<feature type="region of interest" description="Disordered" evidence="1">
    <location>
        <begin position="166"/>
        <end position="200"/>
    </location>
</feature>
<feature type="region of interest" description="Disordered" evidence="1">
    <location>
        <begin position="482"/>
        <end position="502"/>
    </location>
</feature>
<dbReference type="AlphaFoldDB" id="A0AAD4DG81"/>
<feature type="region of interest" description="Disordered" evidence="1">
    <location>
        <begin position="131"/>
        <end position="151"/>
    </location>
</feature>
<evidence type="ECO:0000313" key="3">
    <source>
        <dbReference type="EMBL" id="KAG0276985.1"/>
    </source>
</evidence>
<feature type="compositionally biased region" description="Pro residues" evidence="1">
    <location>
        <begin position="171"/>
        <end position="183"/>
    </location>
</feature>
<proteinExistence type="predicted"/>
<evidence type="ECO:0000256" key="2">
    <source>
        <dbReference type="SAM" id="Phobius"/>
    </source>
</evidence>
<protein>
    <submittedName>
        <fullName evidence="3">Uncharacterized protein</fullName>
    </submittedName>
</protein>
<feature type="region of interest" description="Disordered" evidence="1">
    <location>
        <begin position="516"/>
        <end position="596"/>
    </location>
</feature>
<feature type="compositionally biased region" description="Low complexity" evidence="1">
    <location>
        <begin position="233"/>
        <end position="244"/>
    </location>
</feature>
<dbReference type="Proteomes" id="UP001194580">
    <property type="component" value="Unassembled WGS sequence"/>
</dbReference>
<feature type="compositionally biased region" description="Polar residues" evidence="1">
    <location>
        <begin position="489"/>
        <end position="502"/>
    </location>
</feature>
<evidence type="ECO:0000256" key="1">
    <source>
        <dbReference type="SAM" id="MobiDB-lite"/>
    </source>
</evidence>
<feature type="transmembrane region" description="Helical" evidence="2">
    <location>
        <begin position="90"/>
        <end position="113"/>
    </location>
</feature>
<accession>A0AAD4DG81</accession>
<keyword evidence="4" id="KW-1185">Reference proteome</keyword>
<reference evidence="3" key="1">
    <citation type="journal article" date="2020" name="Fungal Divers.">
        <title>Resolving the Mortierellaceae phylogeny through synthesis of multi-gene phylogenetics and phylogenomics.</title>
        <authorList>
            <person name="Vandepol N."/>
            <person name="Liber J."/>
            <person name="Desiro A."/>
            <person name="Na H."/>
            <person name="Kennedy M."/>
            <person name="Barry K."/>
            <person name="Grigoriev I.V."/>
            <person name="Miller A.N."/>
            <person name="O'Donnell K."/>
            <person name="Stajich J.E."/>
            <person name="Bonito G."/>
        </authorList>
    </citation>
    <scope>NUCLEOTIDE SEQUENCE</scope>
    <source>
        <strain evidence="3">NRRL 28262</strain>
    </source>
</reference>
<comment type="caution">
    <text evidence="3">The sequence shown here is derived from an EMBL/GenBank/DDBJ whole genome shotgun (WGS) entry which is preliminary data.</text>
</comment>
<evidence type="ECO:0000313" key="4">
    <source>
        <dbReference type="Proteomes" id="UP001194580"/>
    </source>
</evidence>
<feature type="region of interest" description="Disordered" evidence="1">
    <location>
        <begin position="225"/>
        <end position="244"/>
    </location>
</feature>
<keyword evidence="2" id="KW-0472">Membrane</keyword>